<feature type="domain" description="Aminoacyl-transfer RNA synthetases class-II family profile" evidence="15">
    <location>
        <begin position="218"/>
        <end position="484"/>
    </location>
</feature>
<keyword evidence="11 14" id="KW-0648">Protein biosynthesis</keyword>
<evidence type="ECO:0000256" key="6">
    <source>
        <dbReference type="ARBA" id="ARBA00022723"/>
    </source>
</evidence>
<keyword evidence="4 14" id="KW-0820">tRNA-binding</keyword>
<dbReference type="SUPFAM" id="SSF55681">
    <property type="entry name" value="Class II aaRS and biotin synthetases"/>
    <property type="match status" value="1"/>
</dbReference>
<dbReference type="PANTHER" id="PTHR11451">
    <property type="entry name" value="THREONINE-TRNA LIGASE"/>
    <property type="match status" value="1"/>
</dbReference>
<dbReference type="Pfam" id="PF03129">
    <property type="entry name" value="HGTP_anticodon"/>
    <property type="match status" value="1"/>
</dbReference>
<dbReference type="HAMAP" id="MF_00184">
    <property type="entry name" value="Thr_tRNA_synth"/>
    <property type="match status" value="1"/>
</dbReference>
<comment type="subunit">
    <text evidence="14">Homodimer.</text>
</comment>
<dbReference type="InterPro" id="IPR006195">
    <property type="entry name" value="aa-tRNA-synth_II"/>
</dbReference>
<evidence type="ECO:0000256" key="2">
    <source>
        <dbReference type="ARBA" id="ARBA00008226"/>
    </source>
</evidence>
<evidence type="ECO:0000256" key="4">
    <source>
        <dbReference type="ARBA" id="ARBA00022555"/>
    </source>
</evidence>
<dbReference type="InterPro" id="IPR012947">
    <property type="entry name" value="tRNA_SAD"/>
</dbReference>
<proteinExistence type="inferred from homology"/>
<dbReference type="SMART" id="SM00863">
    <property type="entry name" value="tRNA_SAD"/>
    <property type="match status" value="1"/>
</dbReference>
<comment type="cofactor">
    <cofactor evidence="14">
        <name>Zn(2+)</name>
        <dbReference type="ChEBI" id="CHEBI:29105"/>
    </cofactor>
    <text evidence="14">Binds 1 zinc ion per subunit.</text>
</comment>
<feature type="region of interest" description="Catalytic" evidence="14">
    <location>
        <begin position="193"/>
        <end position="484"/>
    </location>
</feature>
<evidence type="ECO:0000256" key="1">
    <source>
        <dbReference type="ARBA" id="ARBA00004496"/>
    </source>
</evidence>
<dbReference type="InterPro" id="IPR036621">
    <property type="entry name" value="Anticodon-bd_dom_sf"/>
</dbReference>
<name>A0AAJ5ZDL4_9CHLR</name>
<evidence type="ECO:0000256" key="13">
    <source>
        <dbReference type="ARBA" id="ARBA00049515"/>
    </source>
</evidence>
<dbReference type="EMBL" id="CP046147">
    <property type="protein sequence ID" value="WFG38141.1"/>
    <property type="molecule type" value="Genomic_DNA"/>
</dbReference>
<accession>A0AAJ5ZDL4</accession>
<keyword evidence="7 14" id="KW-0547">Nucleotide-binding</keyword>
<evidence type="ECO:0000256" key="14">
    <source>
        <dbReference type="HAMAP-Rule" id="MF_00184"/>
    </source>
</evidence>
<evidence type="ECO:0000256" key="5">
    <source>
        <dbReference type="ARBA" id="ARBA00022598"/>
    </source>
</evidence>
<keyword evidence="5 14" id="KW-0436">Ligase</keyword>
<dbReference type="EC" id="6.1.1.3" evidence="14"/>
<dbReference type="Gene3D" id="3.30.54.20">
    <property type="match status" value="1"/>
</dbReference>
<evidence type="ECO:0000256" key="7">
    <source>
        <dbReference type="ARBA" id="ARBA00022741"/>
    </source>
</evidence>
<evidence type="ECO:0000313" key="17">
    <source>
        <dbReference type="EMBL" id="WFG38141.1"/>
    </source>
</evidence>
<evidence type="ECO:0000256" key="9">
    <source>
        <dbReference type="ARBA" id="ARBA00022840"/>
    </source>
</evidence>
<dbReference type="Gene3D" id="3.40.50.800">
    <property type="entry name" value="Anticodon-binding domain"/>
    <property type="match status" value="1"/>
</dbReference>
<dbReference type="Gene3D" id="3.30.980.10">
    <property type="entry name" value="Threonyl-trna Synthetase, Chain A, domain 2"/>
    <property type="match status" value="1"/>
</dbReference>
<reference evidence="17" key="2">
    <citation type="journal article" date="2023" name="Nat. Commun.">
        <title>Cultivation of marine bacteria of the SAR202 clade.</title>
        <authorList>
            <person name="Lim Y."/>
            <person name="Seo J.H."/>
            <person name="Giovannoni S.J."/>
            <person name="Kang I."/>
            <person name="Cho J.C."/>
        </authorList>
    </citation>
    <scope>NUCLEOTIDE SEQUENCE</scope>
    <source>
        <strain evidence="17">JH1073</strain>
    </source>
</reference>
<reference evidence="18 19" key="1">
    <citation type="submission" date="2019-11" db="EMBL/GenBank/DDBJ databases">
        <authorList>
            <person name="Cho J.-C."/>
        </authorList>
    </citation>
    <scope>NUCLEOTIDE SEQUENCE [LARGE SCALE GENOMIC DNA]</scope>
    <source>
        <strain evidence="17 18">JH1073</strain>
        <strain evidence="16 19">JH702</strain>
    </source>
</reference>
<dbReference type="FunFam" id="3.30.930.10:FF:000019">
    <property type="entry name" value="Threonine--tRNA ligase"/>
    <property type="match status" value="1"/>
</dbReference>
<comment type="subcellular location">
    <subcellularLocation>
        <location evidence="1 14">Cytoplasm</location>
    </subcellularLocation>
</comment>
<dbReference type="CDD" id="cd00771">
    <property type="entry name" value="ThrRS_core"/>
    <property type="match status" value="1"/>
</dbReference>
<dbReference type="Pfam" id="PF00587">
    <property type="entry name" value="tRNA-synt_2b"/>
    <property type="match status" value="1"/>
</dbReference>
<dbReference type="InterPro" id="IPR002314">
    <property type="entry name" value="aa-tRNA-synt_IIb"/>
</dbReference>
<feature type="binding site" evidence="14">
    <location>
        <position position="461"/>
    </location>
    <ligand>
        <name>Zn(2+)</name>
        <dbReference type="ChEBI" id="CHEBI:29105"/>
        <note>catalytic</note>
    </ligand>
</feature>
<dbReference type="InterPro" id="IPR002320">
    <property type="entry name" value="Thr-tRNA-ligase_IIa"/>
</dbReference>
<organism evidence="17 18">
    <name type="scientific">Candidatus Lucifugimonas marina</name>
    <dbReference type="NCBI Taxonomy" id="3038979"/>
    <lineage>
        <taxon>Bacteria</taxon>
        <taxon>Bacillati</taxon>
        <taxon>Chloroflexota</taxon>
        <taxon>Dehalococcoidia</taxon>
        <taxon>SAR202 cluster</taxon>
        <taxon>Candidatus Lucifugimonadales</taxon>
        <taxon>Candidatus Lucifugimonadaceae</taxon>
        <taxon>Candidatus Lucifugimonas</taxon>
    </lineage>
</organism>
<dbReference type="FunFam" id="3.30.980.10:FF:000005">
    <property type="entry name" value="Threonyl-tRNA synthetase, mitochondrial"/>
    <property type="match status" value="1"/>
</dbReference>
<dbReference type="PROSITE" id="PS50862">
    <property type="entry name" value="AA_TRNA_LIGASE_II"/>
    <property type="match status" value="1"/>
</dbReference>
<dbReference type="Gene3D" id="3.30.930.10">
    <property type="entry name" value="Bira Bifunctional Protein, Domain 2"/>
    <property type="match status" value="1"/>
</dbReference>
<dbReference type="RefSeq" id="WP_342824381.1">
    <property type="nucleotide sequence ID" value="NZ_CP046146.1"/>
</dbReference>
<keyword evidence="18" id="KW-1185">Reference proteome</keyword>
<dbReference type="GO" id="GO:0046872">
    <property type="term" value="F:metal ion binding"/>
    <property type="evidence" value="ECO:0007669"/>
    <property type="project" value="UniProtKB-KW"/>
</dbReference>
<evidence type="ECO:0000313" key="16">
    <source>
        <dbReference type="EMBL" id="MDG0866718.1"/>
    </source>
</evidence>
<dbReference type="InterPro" id="IPR018163">
    <property type="entry name" value="Thr/Ala-tRNA-synth_IIc_edit"/>
</dbReference>
<gene>
    <name evidence="14 17" type="primary">thrS</name>
    <name evidence="16" type="ORF">GKO46_06475</name>
    <name evidence="17" type="ORF">GKO48_00475</name>
</gene>
<evidence type="ECO:0000256" key="10">
    <source>
        <dbReference type="ARBA" id="ARBA00022884"/>
    </source>
</evidence>
<sequence>MADRIKFKDLSPEEQNDYRDRMRHSTAHVLAEAVTKLFPDAQLTIGPPIQDGFYYDFAGTEPFTPEDLKKIELEMRDSIRANTEFVERETSRDEALEIVKDNPYKVEILEGIPADERVTFCSHSDGSFEDLCRGGHMHRTGDIKAYKLLSAAGAYWRGDENNAMLQRIYGTAWESRDAQKEYLKRVEEAEKRDHRKLGRTLGLFFFDPIAPASPFFLPKGAQVMNSLIEYVKELYVKYGYQEVMTPQIFNTDLWKQSGHLDAYADNMYFVDVDEREFGVKPMNCPAAAMLYQADMHSYRELPWRLADFGRLHRNERSGVTHGLTRVRSFVQDDAHIFCTLDQIGAEINSFLEMLNEAYSTLGFESYRLELSLRPEKRVGTDEMWDKAEASLTEILDASGVEYTAESGEGAFYGPKIDIFVPDAIGRDWQLGTVQLDFSLPERFDLEYAAEDGTRQRPVVIHRAMYGSLERFLGVLIEHLSGAFPLWMAPVQAVVVPIADRHIDFCNEVGGKLRAAGIRVQVDDSNDRMNAKIRQAQLQKVPYMLVAGDQEIESGTVAVRTRTGENLDPMTVDEVAEKFLAQIADRS</sequence>
<dbReference type="Proteomes" id="UP001321249">
    <property type="component" value="Unassembled WGS sequence"/>
</dbReference>
<protein>
    <recommendedName>
        <fullName evidence="14">Threonine--tRNA ligase</fullName>
        <ecNumber evidence="14">6.1.1.3</ecNumber>
    </recommendedName>
    <alternativeName>
        <fullName evidence="14">Threonyl-tRNA synthetase</fullName>
        <shortName evidence="14">ThrRS</shortName>
    </alternativeName>
</protein>
<dbReference type="GO" id="GO:0005737">
    <property type="term" value="C:cytoplasm"/>
    <property type="evidence" value="ECO:0007669"/>
    <property type="project" value="UniProtKB-SubCell"/>
</dbReference>
<dbReference type="InterPro" id="IPR033728">
    <property type="entry name" value="ThrRS_core"/>
</dbReference>
<dbReference type="InterPro" id="IPR004154">
    <property type="entry name" value="Anticodon-bd"/>
</dbReference>
<keyword evidence="3 14" id="KW-0963">Cytoplasm</keyword>
<keyword evidence="12 14" id="KW-0030">Aminoacyl-tRNA synthetase</keyword>
<evidence type="ECO:0000256" key="8">
    <source>
        <dbReference type="ARBA" id="ARBA00022833"/>
    </source>
</evidence>
<keyword evidence="9 14" id="KW-0067">ATP-binding</keyword>
<dbReference type="GO" id="GO:0004829">
    <property type="term" value="F:threonine-tRNA ligase activity"/>
    <property type="evidence" value="ECO:0007669"/>
    <property type="project" value="UniProtKB-UniRule"/>
</dbReference>
<dbReference type="EMBL" id="WMBE01000002">
    <property type="protein sequence ID" value="MDG0866718.1"/>
    <property type="molecule type" value="Genomic_DNA"/>
</dbReference>
<feature type="binding site" evidence="14">
    <location>
        <position position="335"/>
    </location>
    <ligand>
        <name>Zn(2+)</name>
        <dbReference type="ChEBI" id="CHEBI:29105"/>
        <note>catalytic</note>
    </ligand>
</feature>
<dbReference type="SUPFAM" id="SSF52954">
    <property type="entry name" value="Class II aaRS ABD-related"/>
    <property type="match status" value="1"/>
</dbReference>
<feature type="binding site" evidence="14">
    <location>
        <position position="284"/>
    </location>
    <ligand>
        <name>Zn(2+)</name>
        <dbReference type="ChEBI" id="CHEBI:29105"/>
        <note>catalytic</note>
    </ligand>
</feature>
<evidence type="ECO:0000313" key="18">
    <source>
        <dbReference type="Proteomes" id="UP001219901"/>
    </source>
</evidence>
<dbReference type="AlphaFoldDB" id="A0AAJ5ZDL4"/>
<evidence type="ECO:0000313" key="19">
    <source>
        <dbReference type="Proteomes" id="UP001321249"/>
    </source>
</evidence>
<evidence type="ECO:0000256" key="12">
    <source>
        <dbReference type="ARBA" id="ARBA00023146"/>
    </source>
</evidence>
<keyword evidence="6 14" id="KW-0479">Metal-binding</keyword>
<dbReference type="PRINTS" id="PR01047">
    <property type="entry name" value="TRNASYNTHTHR"/>
</dbReference>
<dbReference type="PANTHER" id="PTHR11451:SF44">
    <property type="entry name" value="THREONINE--TRNA LIGASE, CHLOROPLASTIC_MITOCHONDRIAL 2"/>
    <property type="match status" value="1"/>
</dbReference>
<dbReference type="InterPro" id="IPR045864">
    <property type="entry name" value="aa-tRNA-synth_II/BPL/LPL"/>
</dbReference>
<reference evidence="18" key="3">
    <citation type="submission" date="2023-06" db="EMBL/GenBank/DDBJ databases">
        <title>Pangenomics reveal diversification of enzyme families and niche specialization in globally abundant SAR202 bacteria.</title>
        <authorList>
            <person name="Saw J.H.W."/>
        </authorList>
    </citation>
    <scope>NUCLEOTIDE SEQUENCE [LARGE SCALE GENOMIC DNA]</scope>
    <source>
        <strain evidence="18">JH1073</strain>
    </source>
</reference>
<dbReference type="SUPFAM" id="SSF55186">
    <property type="entry name" value="ThrRS/AlaRS common domain"/>
    <property type="match status" value="1"/>
</dbReference>
<dbReference type="GO" id="GO:0005524">
    <property type="term" value="F:ATP binding"/>
    <property type="evidence" value="ECO:0007669"/>
    <property type="project" value="UniProtKB-UniRule"/>
</dbReference>
<comment type="catalytic activity">
    <reaction evidence="13 14">
        <text>tRNA(Thr) + L-threonine + ATP = L-threonyl-tRNA(Thr) + AMP + diphosphate + H(+)</text>
        <dbReference type="Rhea" id="RHEA:24624"/>
        <dbReference type="Rhea" id="RHEA-COMP:9670"/>
        <dbReference type="Rhea" id="RHEA-COMP:9704"/>
        <dbReference type="ChEBI" id="CHEBI:15378"/>
        <dbReference type="ChEBI" id="CHEBI:30616"/>
        <dbReference type="ChEBI" id="CHEBI:33019"/>
        <dbReference type="ChEBI" id="CHEBI:57926"/>
        <dbReference type="ChEBI" id="CHEBI:78442"/>
        <dbReference type="ChEBI" id="CHEBI:78534"/>
        <dbReference type="ChEBI" id="CHEBI:456215"/>
        <dbReference type="EC" id="6.1.1.3"/>
    </reaction>
</comment>
<dbReference type="GO" id="GO:0000049">
    <property type="term" value="F:tRNA binding"/>
    <property type="evidence" value="ECO:0007669"/>
    <property type="project" value="UniProtKB-KW"/>
</dbReference>
<dbReference type="GO" id="GO:0006435">
    <property type="term" value="P:threonyl-tRNA aminoacylation"/>
    <property type="evidence" value="ECO:0007669"/>
    <property type="project" value="UniProtKB-UniRule"/>
</dbReference>
<evidence type="ECO:0000259" key="15">
    <source>
        <dbReference type="PROSITE" id="PS50862"/>
    </source>
</evidence>
<evidence type="ECO:0000256" key="11">
    <source>
        <dbReference type="ARBA" id="ARBA00022917"/>
    </source>
</evidence>
<comment type="similarity">
    <text evidence="2 14">Belongs to the class-II aminoacyl-tRNA synthetase family.</text>
</comment>
<evidence type="ECO:0000256" key="3">
    <source>
        <dbReference type="ARBA" id="ARBA00022490"/>
    </source>
</evidence>
<dbReference type="CDD" id="cd00860">
    <property type="entry name" value="ThrRS_anticodon"/>
    <property type="match status" value="1"/>
</dbReference>
<keyword evidence="10 14" id="KW-0694">RNA-binding</keyword>
<dbReference type="Proteomes" id="UP001219901">
    <property type="component" value="Chromosome"/>
</dbReference>
<keyword evidence="8 14" id="KW-0862">Zinc</keyword>
<dbReference type="InterPro" id="IPR047246">
    <property type="entry name" value="ThrRS_anticodon"/>
</dbReference>
<dbReference type="NCBIfam" id="TIGR00418">
    <property type="entry name" value="thrS"/>
    <property type="match status" value="1"/>
</dbReference>
<dbReference type="Pfam" id="PF07973">
    <property type="entry name" value="tRNA_SAD"/>
    <property type="match status" value="1"/>
</dbReference>
<dbReference type="FunFam" id="3.40.50.800:FF:000001">
    <property type="entry name" value="Threonine--tRNA ligase"/>
    <property type="match status" value="1"/>
</dbReference>